<evidence type="ECO:0000259" key="2">
    <source>
        <dbReference type="SMART" id="SM00239"/>
    </source>
</evidence>
<dbReference type="AlphaFoldDB" id="A0A6P4YYF3"/>
<evidence type="ECO:0000313" key="3">
    <source>
        <dbReference type="Proteomes" id="UP000515135"/>
    </source>
</evidence>
<dbReference type="Pfam" id="PF00168">
    <property type="entry name" value="C2"/>
    <property type="match status" value="1"/>
</dbReference>
<keyword evidence="3" id="KW-1185">Reference proteome</keyword>
<evidence type="ECO:0000313" key="4">
    <source>
        <dbReference type="RefSeq" id="XP_019623837.1"/>
    </source>
</evidence>
<dbReference type="SMART" id="SM00239">
    <property type="entry name" value="C2"/>
    <property type="match status" value="1"/>
</dbReference>
<evidence type="ECO:0000256" key="1">
    <source>
        <dbReference type="SAM" id="MobiDB-lite"/>
    </source>
</evidence>
<feature type="domain" description="C2" evidence="2">
    <location>
        <begin position="33"/>
        <end position="125"/>
    </location>
</feature>
<accession>A0A6P4YYF3</accession>
<reference evidence="4" key="1">
    <citation type="submission" date="2025-08" db="UniProtKB">
        <authorList>
            <consortium name="RefSeq"/>
        </authorList>
    </citation>
    <scope>IDENTIFICATION</scope>
    <source>
        <tissue evidence="4">Gonad</tissue>
    </source>
</reference>
<dbReference type="GeneID" id="109469706"/>
<dbReference type="OrthoDB" id="10280037at2759"/>
<dbReference type="SUPFAM" id="SSF49562">
    <property type="entry name" value="C2 domain (Calcium/lipid-binding domain, CaLB)"/>
    <property type="match status" value="1"/>
</dbReference>
<dbReference type="InterPro" id="IPR035892">
    <property type="entry name" value="C2_domain_sf"/>
</dbReference>
<gene>
    <name evidence="4" type="primary">LOC109469706</name>
</gene>
<feature type="region of interest" description="Disordered" evidence="1">
    <location>
        <begin position="206"/>
        <end position="296"/>
    </location>
</feature>
<dbReference type="InterPro" id="IPR000008">
    <property type="entry name" value="C2_dom"/>
</dbReference>
<feature type="compositionally biased region" description="Polar residues" evidence="1">
    <location>
        <begin position="207"/>
        <end position="219"/>
    </location>
</feature>
<dbReference type="CDD" id="cd00030">
    <property type="entry name" value="C2"/>
    <property type="match status" value="1"/>
</dbReference>
<dbReference type="RefSeq" id="XP_019623837.1">
    <property type="nucleotide sequence ID" value="XM_019768278.1"/>
</dbReference>
<feature type="compositionally biased region" description="Polar residues" evidence="1">
    <location>
        <begin position="242"/>
        <end position="252"/>
    </location>
</feature>
<organism evidence="3 4">
    <name type="scientific">Branchiostoma belcheri</name>
    <name type="common">Amphioxus</name>
    <dbReference type="NCBI Taxonomy" id="7741"/>
    <lineage>
        <taxon>Eukaryota</taxon>
        <taxon>Metazoa</taxon>
        <taxon>Chordata</taxon>
        <taxon>Cephalochordata</taxon>
        <taxon>Leptocardii</taxon>
        <taxon>Amphioxiformes</taxon>
        <taxon>Branchiostomatidae</taxon>
        <taxon>Branchiostoma</taxon>
    </lineage>
</organism>
<dbReference type="Gene3D" id="2.60.40.150">
    <property type="entry name" value="C2 domain"/>
    <property type="match status" value="1"/>
</dbReference>
<proteinExistence type="predicted"/>
<feature type="region of interest" description="Disordered" evidence="1">
    <location>
        <begin position="153"/>
        <end position="181"/>
    </location>
</feature>
<dbReference type="Proteomes" id="UP000515135">
    <property type="component" value="Unplaced"/>
</dbReference>
<name>A0A6P4YYF3_BRABE</name>
<dbReference type="KEGG" id="bbel:109469706"/>
<protein>
    <submittedName>
        <fullName evidence="4">Uncharacterized protein LOC109469706</fullName>
    </submittedName>
</protein>
<sequence>MSRLVDRTFSAVFTVLETLSLVRLGGKGEGKPKLKVTVHSAKHVPSHGKVFVTMRHGGEKWRTRVKKSGNHVWEETAEFSLPSNLTENGVVLLKIKQVRRCREKTLGTVRVDVPEALWTNGHLPAKRWLEVQVENNTGFQEKPFLQVSVTLDPLQKGNEPPKHDQTEFSSEAVKEATAQVKTEDIDDYKKREAALMEVFKAIEREASGSNSSPVSSHWWNRTRRSEPTGAAASNGHDDERPTFSSRCRQLLQSVVKRRRQQDNKNEASSSTEVGNNCPIGEGESSLHQPQDSGEPDYRKVVMSSIESLWEDLLVKKSYVQDILSYVDSLRAKLATVAPYVMEYVMSLSEKVPDTAPYVLPETVGKSLEELKGIEKILMTLVEQEEKRSVFVKTHYLEKICAIAVEEAPQVLEAGR</sequence>